<gene>
    <name evidence="10" type="ordered locus">Geob_3514</name>
</gene>
<reference evidence="10 11" key="1">
    <citation type="submission" date="2009-01" db="EMBL/GenBank/DDBJ databases">
        <title>Complete sequence of Geobacter sp. FRC-32.</title>
        <authorList>
            <consortium name="US DOE Joint Genome Institute"/>
            <person name="Lucas S."/>
            <person name="Copeland A."/>
            <person name="Lapidus A."/>
            <person name="Glavina del Rio T."/>
            <person name="Dalin E."/>
            <person name="Tice H."/>
            <person name="Bruce D."/>
            <person name="Goodwin L."/>
            <person name="Pitluck S."/>
            <person name="Saunders E."/>
            <person name="Brettin T."/>
            <person name="Detter J.C."/>
            <person name="Han C."/>
            <person name="Larimer F."/>
            <person name="Land M."/>
            <person name="Hauser L."/>
            <person name="Kyrpides N."/>
            <person name="Ovchinnikova G."/>
            <person name="Kostka J."/>
            <person name="Richardson P."/>
        </authorList>
    </citation>
    <scope>NUCLEOTIDE SEQUENCE [LARGE SCALE GENOMIC DNA]</scope>
    <source>
        <strain evidence="11">DSM 22248 / JCM 15807 / FRC-32</strain>
    </source>
</reference>
<dbReference type="Gene3D" id="1.10.287.130">
    <property type="match status" value="1"/>
</dbReference>
<dbReference type="Gene3D" id="6.10.340.10">
    <property type="match status" value="1"/>
</dbReference>
<dbReference type="PANTHER" id="PTHR43065:SF50">
    <property type="entry name" value="HISTIDINE KINASE"/>
    <property type="match status" value="1"/>
</dbReference>
<keyword evidence="5" id="KW-0808">Transferase</keyword>
<evidence type="ECO:0000256" key="5">
    <source>
        <dbReference type="ARBA" id="ARBA00022679"/>
    </source>
</evidence>
<evidence type="ECO:0000313" key="10">
    <source>
        <dbReference type="EMBL" id="ACM21855.1"/>
    </source>
</evidence>
<organism evidence="10 11">
    <name type="scientific">Geotalea daltonii (strain DSM 22248 / JCM 15807 / FRC-32)</name>
    <name type="common">Geobacter daltonii</name>
    <dbReference type="NCBI Taxonomy" id="316067"/>
    <lineage>
        <taxon>Bacteria</taxon>
        <taxon>Pseudomonadati</taxon>
        <taxon>Thermodesulfobacteriota</taxon>
        <taxon>Desulfuromonadia</taxon>
        <taxon>Geobacterales</taxon>
        <taxon>Geobacteraceae</taxon>
        <taxon>Geotalea</taxon>
    </lineage>
</organism>
<dbReference type="Gene3D" id="3.30.565.10">
    <property type="entry name" value="Histidine kinase-like ATPase, C-terminal domain"/>
    <property type="match status" value="1"/>
</dbReference>
<dbReference type="SMART" id="SM00387">
    <property type="entry name" value="HATPase_c"/>
    <property type="match status" value="1"/>
</dbReference>
<keyword evidence="11" id="KW-1185">Reference proteome</keyword>
<dbReference type="SUPFAM" id="SSF55874">
    <property type="entry name" value="ATPase domain of HSP90 chaperone/DNA topoisomerase II/histidine kinase"/>
    <property type="match status" value="1"/>
</dbReference>
<evidence type="ECO:0000259" key="8">
    <source>
        <dbReference type="PROSITE" id="PS50109"/>
    </source>
</evidence>
<dbReference type="RefSeq" id="WP_012648583.1">
    <property type="nucleotide sequence ID" value="NC_011979.1"/>
</dbReference>
<dbReference type="PRINTS" id="PR00344">
    <property type="entry name" value="BCTRLSENSOR"/>
</dbReference>
<evidence type="ECO:0000313" key="11">
    <source>
        <dbReference type="Proteomes" id="UP000007721"/>
    </source>
</evidence>
<dbReference type="GO" id="GO:0016020">
    <property type="term" value="C:membrane"/>
    <property type="evidence" value="ECO:0007669"/>
    <property type="project" value="UniProtKB-SubCell"/>
</dbReference>
<evidence type="ECO:0000256" key="1">
    <source>
        <dbReference type="ARBA" id="ARBA00000085"/>
    </source>
</evidence>
<dbReference type="PROSITE" id="PS50885">
    <property type="entry name" value="HAMP"/>
    <property type="match status" value="1"/>
</dbReference>
<protein>
    <recommendedName>
        <fullName evidence="3">histidine kinase</fullName>
        <ecNumber evidence="3">2.7.13.3</ecNumber>
    </recommendedName>
</protein>
<dbReference type="InterPro" id="IPR003660">
    <property type="entry name" value="HAMP_dom"/>
</dbReference>
<dbReference type="SMART" id="SM00388">
    <property type="entry name" value="HisKA"/>
    <property type="match status" value="1"/>
</dbReference>
<dbReference type="SMART" id="SM00304">
    <property type="entry name" value="HAMP"/>
    <property type="match status" value="1"/>
</dbReference>
<keyword evidence="7" id="KW-0812">Transmembrane</keyword>
<dbReference type="InterPro" id="IPR005467">
    <property type="entry name" value="His_kinase_dom"/>
</dbReference>
<dbReference type="InterPro" id="IPR004358">
    <property type="entry name" value="Sig_transdc_His_kin-like_C"/>
</dbReference>
<feature type="transmembrane region" description="Helical" evidence="7">
    <location>
        <begin position="272"/>
        <end position="293"/>
    </location>
</feature>
<dbReference type="Pfam" id="PF02518">
    <property type="entry name" value="HATPase_c"/>
    <property type="match status" value="1"/>
</dbReference>
<dbReference type="CDD" id="cd06225">
    <property type="entry name" value="HAMP"/>
    <property type="match status" value="1"/>
</dbReference>
<evidence type="ECO:0000256" key="6">
    <source>
        <dbReference type="ARBA" id="ARBA00022777"/>
    </source>
</evidence>
<dbReference type="SUPFAM" id="SSF47384">
    <property type="entry name" value="Homodimeric domain of signal transducing histidine kinase"/>
    <property type="match status" value="1"/>
</dbReference>
<dbReference type="CDD" id="cd00082">
    <property type="entry name" value="HisKA"/>
    <property type="match status" value="1"/>
</dbReference>
<dbReference type="GO" id="GO:0000155">
    <property type="term" value="F:phosphorelay sensor kinase activity"/>
    <property type="evidence" value="ECO:0007669"/>
    <property type="project" value="InterPro"/>
</dbReference>
<keyword evidence="4" id="KW-0597">Phosphoprotein</keyword>
<evidence type="ECO:0000256" key="2">
    <source>
        <dbReference type="ARBA" id="ARBA00004370"/>
    </source>
</evidence>
<keyword evidence="6 10" id="KW-0418">Kinase</keyword>
<feature type="domain" description="HAMP" evidence="9">
    <location>
        <begin position="296"/>
        <end position="349"/>
    </location>
</feature>
<dbReference type="EC" id="2.7.13.3" evidence="3"/>
<dbReference type="Proteomes" id="UP000007721">
    <property type="component" value="Chromosome"/>
</dbReference>
<dbReference type="HOGENOM" id="CLU_419646_0_0_7"/>
<dbReference type="InterPro" id="IPR036097">
    <property type="entry name" value="HisK_dim/P_sf"/>
</dbReference>
<dbReference type="SUPFAM" id="SSF158472">
    <property type="entry name" value="HAMP domain-like"/>
    <property type="match status" value="1"/>
</dbReference>
<dbReference type="eggNOG" id="COG4191">
    <property type="taxonomic scope" value="Bacteria"/>
</dbReference>
<dbReference type="STRING" id="316067.Geob_3514"/>
<dbReference type="InterPro" id="IPR003594">
    <property type="entry name" value="HATPase_dom"/>
</dbReference>
<feature type="domain" description="Histidine kinase" evidence="8">
    <location>
        <begin position="394"/>
        <end position="636"/>
    </location>
</feature>
<dbReference type="EMBL" id="CP001390">
    <property type="protein sequence ID" value="ACM21855.1"/>
    <property type="molecule type" value="Genomic_DNA"/>
</dbReference>
<dbReference type="KEGG" id="geo:Geob_3514"/>
<evidence type="ECO:0000256" key="7">
    <source>
        <dbReference type="SAM" id="Phobius"/>
    </source>
</evidence>
<dbReference type="InterPro" id="IPR003661">
    <property type="entry name" value="HisK_dim/P_dom"/>
</dbReference>
<feature type="transmembrane region" description="Helical" evidence="7">
    <location>
        <begin position="12"/>
        <end position="30"/>
    </location>
</feature>
<evidence type="ECO:0000256" key="4">
    <source>
        <dbReference type="ARBA" id="ARBA00022553"/>
    </source>
</evidence>
<accession>B9M667</accession>
<keyword evidence="7" id="KW-1133">Transmembrane helix</keyword>
<dbReference type="InterPro" id="IPR036890">
    <property type="entry name" value="HATPase_C_sf"/>
</dbReference>
<dbReference type="PANTHER" id="PTHR43065">
    <property type="entry name" value="SENSOR HISTIDINE KINASE"/>
    <property type="match status" value="1"/>
</dbReference>
<dbReference type="PROSITE" id="PS50109">
    <property type="entry name" value="HIS_KIN"/>
    <property type="match status" value="1"/>
</dbReference>
<proteinExistence type="predicted"/>
<evidence type="ECO:0000259" key="9">
    <source>
        <dbReference type="PROSITE" id="PS50885"/>
    </source>
</evidence>
<comment type="catalytic activity">
    <reaction evidence="1">
        <text>ATP + protein L-histidine = ADP + protein N-phospho-L-histidine.</text>
        <dbReference type="EC" id="2.7.13.3"/>
    </reaction>
</comment>
<name>B9M667_GEODF</name>
<dbReference type="Pfam" id="PF00672">
    <property type="entry name" value="HAMP"/>
    <property type="match status" value="1"/>
</dbReference>
<comment type="subcellular location">
    <subcellularLocation>
        <location evidence="2">Membrane</location>
    </subcellularLocation>
</comment>
<keyword evidence="7" id="KW-0472">Membrane</keyword>
<sequence>MGYLKSLQGKILIFFIILDLTALSIMMFSVSRTAMKALEGEIRVHLSQMAADFSRAVNEDMTIKWRATQDLAANPFMINSVIDTLGRETYLAPFMRKLSLPGKEGDKADIFLLDYKGRIIAKNGAGTSNDVFENVRWRQKVMGGSPHAEISDDGKHHKVLFAFPIFYQSLPEGVLVAKFDVSLISAVMQTTEEFKTAIIGSSGHLLLGELDPSTLAKAAGGKLPKREARVFSEHDKLFAVFPLQGIEGFEGFGWRLVLSVPSSNILAPVEKLLWHMLLIGLLTATAVSCVVFFRTRRFVRPIKDLEATMQSIMEKDDLSQRVEISSDEEVEALGKTFNKMLDNLSNTRVSKQSLEQIVEERTHELKASSEELKTAQLHMLQNEKMASIGQLAAGVAHEINNPIGFVSSNLTTLNKYLSRMNEFIDLQEEKLSDVAPEHLEELELKRKTLKIDRIRKDAEQLIKESLEGTERVRDIVTDLKTFSRADAKEYLFADINECLDRTINIVWNEIKYKATVKKEFGVLPKVKCNLQQLNQVFLNLLVNAAQAIDTQGEITVATSHNGDQISVSIADTGVGIPEEIRHRIFEPFFTTKEVGKGTGLGLSISYDLIKKHNGGITLESELGRGTRFTITLPVLGKDHHGEEEGVQRETLTH</sequence>
<evidence type="ECO:0000256" key="3">
    <source>
        <dbReference type="ARBA" id="ARBA00012438"/>
    </source>
</evidence>
<dbReference type="AlphaFoldDB" id="B9M667"/>